<reference evidence="2 3" key="1">
    <citation type="journal article" date="2014" name="Nat. Commun.">
        <title>Molecular traces of alternative social organization in a termite genome.</title>
        <authorList>
            <person name="Terrapon N."/>
            <person name="Li C."/>
            <person name="Robertson H.M."/>
            <person name="Ji L."/>
            <person name="Meng X."/>
            <person name="Booth W."/>
            <person name="Chen Z."/>
            <person name="Childers C.P."/>
            <person name="Glastad K.M."/>
            <person name="Gokhale K."/>
            <person name="Gowin J."/>
            <person name="Gronenberg W."/>
            <person name="Hermansen R.A."/>
            <person name="Hu H."/>
            <person name="Hunt B.G."/>
            <person name="Huylmans A.K."/>
            <person name="Khalil S.M."/>
            <person name="Mitchell R.D."/>
            <person name="Munoz-Torres M.C."/>
            <person name="Mustard J.A."/>
            <person name="Pan H."/>
            <person name="Reese J.T."/>
            <person name="Scharf M.E."/>
            <person name="Sun F."/>
            <person name="Vogel H."/>
            <person name="Xiao J."/>
            <person name="Yang W."/>
            <person name="Yang Z."/>
            <person name="Yang Z."/>
            <person name="Zhou J."/>
            <person name="Zhu J."/>
            <person name="Brent C.S."/>
            <person name="Elsik C.G."/>
            <person name="Goodisman M.A."/>
            <person name="Liberles D.A."/>
            <person name="Roe R.M."/>
            <person name="Vargo E.L."/>
            <person name="Vilcinskas A."/>
            <person name="Wang J."/>
            <person name="Bornberg-Bauer E."/>
            <person name="Korb J."/>
            <person name="Zhang G."/>
            <person name="Liebig J."/>
        </authorList>
    </citation>
    <scope>NUCLEOTIDE SEQUENCE [LARGE SCALE GENOMIC DNA]</scope>
    <source>
        <tissue evidence="2">Whole organism</tissue>
    </source>
</reference>
<sequence>MEEFRQRNFPDQYPAFDGRKNLYSTRELPEKTDSFMVYDQESVRVKQCKITIKYTSQVNLGSLSTYMSSESTLEIPQKAIQAVHVVLCNAPSLHGFVQVGRSFYTPPRVRILKLGDGLEMWYGVFQSATLGWKPFVNIDVTHKGFPSPQNVVDAIYEICRPQDDSELNYNQKEDFKSYIRDLKVDYMIPNNLTSKRINQA</sequence>
<dbReference type="EMBL" id="KK852651">
    <property type="protein sequence ID" value="KDR19435.1"/>
    <property type="molecule type" value="Genomic_DNA"/>
</dbReference>
<dbReference type="AlphaFoldDB" id="A0A067R9U5"/>
<dbReference type="InterPro" id="IPR036085">
    <property type="entry name" value="PAZ_dom_sf"/>
</dbReference>
<protein>
    <submittedName>
        <fullName evidence="2">Protein argonaute-4</fullName>
    </submittedName>
</protein>
<dbReference type="InterPro" id="IPR014811">
    <property type="entry name" value="ArgoL1"/>
</dbReference>
<dbReference type="SUPFAM" id="SSF101690">
    <property type="entry name" value="PAZ domain"/>
    <property type="match status" value="1"/>
</dbReference>
<dbReference type="eggNOG" id="KOG1041">
    <property type="taxonomic scope" value="Eukaryota"/>
</dbReference>
<evidence type="ECO:0000259" key="1">
    <source>
        <dbReference type="SMART" id="SM01163"/>
    </source>
</evidence>
<keyword evidence="3" id="KW-1185">Reference proteome</keyword>
<organism evidence="2 3">
    <name type="scientific">Zootermopsis nevadensis</name>
    <name type="common">Dampwood termite</name>
    <dbReference type="NCBI Taxonomy" id="136037"/>
    <lineage>
        <taxon>Eukaryota</taxon>
        <taxon>Metazoa</taxon>
        <taxon>Ecdysozoa</taxon>
        <taxon>Arthropoda</taxon>
        <taxon>Hexapoda</taxon>
        <taxon>Insecta</taxon>
        <taxon>Pterygota</taxon>
        <taxon>Neoptera</taxon>
        <taxon>Polyneoptera</taxon>
        <taxon>Dictyoptera</taxon>
        <taxon>Blattodea</taxon>
        <taxon>Blattoidea</taxon>
        <taxon>Termitoidae</taxon>
        <taxon>Termopsidae</taxon>
        <taxon>Zootermopsis</taxon>
    </lineage>
</organism>
<name>A0A067R9U5_ZOONE</name>
<dbReference type="SMART" id="SM01163">
    <property type="entry name" value="DUF1785"/>
    <property type="match status" value="1"/>
</dbReference>
<dbReference type="Pfam" id="PF16486">
    <property type="entry name" value="ArgoN"/>
    <property type="match status" value="1"/>
</dbReference>
<feature type="domain" description="Argonaute linker 1" evidence="1">
    <location>
        <begin position="97"/>
        <end position="148"/>
    </location>
</feature>
<dbReference type="OMA" id="GTAMNCT"/>
<dbReference type="InterPro" id="IPR032474">
    <property type="entry name" value="Argonaute_N"/>
</dbReference>
<accession>A0A067R9U5</accession>
<evidence type="ECO:0000313" key="3">
    <source>
        <dbReference type="Proteomes" id="UP000027135"/>
    </source>
</evidence>
<proteinExistence type="predicted"/>
<dbReference type="STRING" id="136037.A0A067R9U5"/>
<dbReference type="PANTHER" id="PTHR22891">
    <property type="entry name" value="EUKARYOTIC TRANSLATION INITIATION FACTOR 2C"/>
    <property type="match status" value="1"/>
</dbReference>
<evidence type="ECO:0000313" key="2">
    <source>
        <dbReference type="EMBL" id="KDR19435.1"/>
    </source>
</evidence>
<dbReference type="Pfam" id="PF08699">
    <property type="entry name" value="ArgoL1"/>
    <property type="match status" value="1"/>
</dbReference>
<gene>
    <name evidence="2" type="ORF">L798_06209</name>
</gene>
<dbReference type="InParanoid" id="A0A067R9U5"/>
<dbReference type="Proteomes" id="UP000027135">
    <property type="component" value="Unassembled WGS sequence"/>
</dbReference>